<organism evidence="1 2">
    <name type="scientific">Archangium gephyra</name>
    <dbReference type="NCBI Taxonomy" id="48"/>
    <lineage>
        <taxon>Bacteria</taxon>
        <taxon>Pseudomonadati</taxon>
        <taxon>Myxococcota</taxon>
        <taxon>Myxococcia</taxon>
        <taxon>Myxococcales</taxon>
        <taxon>Cystobacterineae</taxon>
        <taxon>Archangiaceae</taxon>
        <taxon>Archangium</taxon>
    </lineage>
</organism>
<protein>
    <recommendedName>
        <fullName evidence="3">Zinc-finger domain-containing protein</fullName>
    </recommendedName>
</protein>
<sequence length="117" mass="12387">MSHVTVLELHQFVTRAESSAEFDSHVSSCAACASKLRAFARRAVAPVPVEIADEPRRLATVVMAFAACVAVMAMQAVPKFEVPASSPEGVHGVSRTEPRAEAFVFQSADSGVDSGVR</sequence>
<evidence type="ECO:0008006" key="3">
    <source>
        <dbReference type="Google" id="ProtNLM"/>
    </source>
</evidence>
<dbReference type="EMBL" id="QFQP01000047">
    <property type="protein sequence ID" value="PZR05235.1"/>
    <property type="molecule type" value="Genomic_DNA"/>
</dbReference>
<evidence type="ECO:0000313" key="2">
    <source>
        <dbReference type="Proteomes" id="UP000249061"/>
    </source>
</evidence>
<dbReference type="AlphaFoldDB" id="A0A2W5T184"/>
<name>A0A2W5T184_9BACT</name>
<dbReference type="Proteomes" id="UP000249061">
    <property type="component" value="Unassembled WGS sequence"/>
</dbReference>
<accession>A0A2W5T184</accession>
<evidence type="ECO:0000313" key="1">
    <source>
        <dbReference type="EMBL" id="PZR05235.1"/>
    </source>
</evidence>
<comment type="caution">
    <text evidence="1">The sequence shown here is derived from an EMBL/GenBank/DDBJ whole genome shotgun (WGS) entry which is preliminary data.</text>
</comment>
<gene>
    <name evidence="1" type="ORF">DI536_32880</name>
</gene>
<proteinExistence type="predicted"/>
<reference evidence="1 2" key="1">
    <citation type="submission" date="2017-08" db="EMBL/GenBank/DDBJ databases">
        <title>Infants hospitalized years apart are colonized by the same room-sourced microbial strains.</title>
        <authorList>
            <person name="Brooks B."/>
            <person name="Olm M.R."/>
            <person name="Firek B.A."/>
            <person name="Baker R."/>
            <person name="Thomas B.C."/>
            <person name="Morowitz M.J."/>
            <person name="Banfield J.F."/>
        </authorList>
    </citation>
    <scope>NUCLEOTIDE SEQUENCE [LARGE SCALE GENOMIC DNA]</scope>
    <source>
        <strain evidence="1">S2_003_000_R2_14</strain>
    </source>
</reference>